<dbReference type="PANTHER" id="PTHR31317:SF3">
    <property type="entry name" value="OS07G0133500 PROTEIN"/>
    <property type="match status" value="1"/>
</dbReference>
<feature type="region of interest" description="Disordered" evidence="1">
    <location>
        <begin position="205"/>
        <end position="244"/>
    </location>
</feature>
<dbReference type="Pfam" id="PF06219">
    <property type="entry name" value="DUF1005"/>
    <property type="match status" value="1"/>
</dbReference>
<feature type="region of interest" description="Disordered" evidence="1">
    <location>
        <begin position="274"/>
        <end position="330"/>
    </location>
</feature>
<name>A0A1D1ZKX4_9ARAE</name>
<feature type="compositionally biased region" description="Polar residues" evidence="1">
    <location>
        <begin position="224"/>
        <end position="233"/>
    </location>
</feature>
<protein>
    <submittedName>
        <fullName evidence="2">Uncharacterized protein</fullName>
    </submittedName>
</protein>
<gene>
    <name evidence="2" type="ORF">g.80008</name>
</gene>
<feature type="compositionally biased region" description="Basic and acidic residues" evidence="1">
    <location>
        <begin position="234"/>
        <end position="244"/>
    </location>
</feature>
<dbReference type="InterPro" id="IPR010410">
    <property type="entry name" value="DUF1005"/>
</dbReference>
<dbReference type="EMBL" id="GDJX01000310">
    <property type="protein sequence ID" value="JAT67626.1"/>
    <property type="molecule type" value="Transcribed_RNA"/>
</dbReference>
<accession>A0A1D1ZKX4</accession>
<proteinExistence type="predicted"/>
<dbReference type="AlphaFoldDB" id="A0A1D1ZKX4"/>
<sequence>MDPCPFVRVLVGNLALRILAPSKPARSRVHPSSSPCHCTIRLGALPSRTASLPLLPPQGPAFPSDDLSLALAAGFHLSTADVESLHGRSLFGPGGKPCLRVAVYKGRRGATCGVSSGRLLGRVTVPLDFEGTEARPRVFHDGWISVGKAKGGKGSPSAEVYMTVRADPDPRFVFEFGGEPESSPQVFQVQGGVRQPVFTCQFSCPSSGDRHHRSRSLQLEPPSSARTWLSSFGSEREGHGKERKGWSVTVHDLSGSPVALASMVIPFVASLSTDRSAAPTPAPGSCSAPVTAPGSRGAASRPGASAASAATGWATGSSSSRTPAWAAAPA</sequence>
<dbReference type="PANTHER" id="PTHR31317">
    <property type="entry name" value="OS08G0163500 PROTEIN"/>
    <property type="match status" value="1"/>
</dbReference>
<organism evidence="2">
    <name type="scientific">Anthurium amnicola</name>
    <dbReference type="NCBI Taxonomy" id="1678845"/>
    <lineage>
        <taxon>Eukaryota</taxon>
        <taxon>Viridiplantae</taxon>
        <taxon>Streptophyta</taxon>
        <taxon>Embryophyta</taxon>
        <taxon>Tracheophyta</taxon>
        <taxon>Spermatophyta</taxon>
        <taxon>Magnoliopsida</taxon>
        <taxon>Liliopsida</taxon>
        <taxon>Araceae</taxon>
        <taxon>Pothoideae</taxon>
        <taxon>Potheae</taxon>
        <taxon>Anthurium</taxon>
    </lineage>
</organism>
<feature type="compositionally biased region" description="Low complexity" evidence="1">
    <location>
        <begin position="292"/>
        <end position="322"/>
    </location>
</feature>
<evidence type="ECO:0000256" key="1">
    <source>
        <dbReference type="SAM" id="MobiDB-lite"/>
    </source>
</evidence>
<evidence type="ECO:0000313" key="2">
    <source>
        <dbReference type="EMBL" id="JAT67626.1"/>
    </source>
</evidence>
<reference evidence="2" key="1">
    <citation type="submission" date="2015-07" db="EMBL/GenBank/DDBJ databases">
        <title>Transcriptome Assembly of Anthurium amnicola.</title>
        <authorList>
            <person name="Suzuki J."/>
        </authorList>
    </citation>
    <scope>NUCLEOTIDE SEQUENCE</scope>
</reference>